<evidence type="ECO:0000313" key="1">
    <source>
        <dbReference type="EMBL" id="WHZ58664.1"/>
    </source>
</evidence>
<sequence>MKIALIGGTGRVGKAFLRQAINGGHQVRMLVRDPAKIEDIHKNAEIINGNARDLQCIENTVSGCNAVVSCLGTDGDNTLTVSVPLIVQAMKSANINRVITIGTAGILQARSNPELYRFQSDESKRTMTRAANEHLNAFLTLKKSNLQWTIVCPTYLPDGELTKKFRFEEDYLPQDGKQISAEDTGYFTYQVLTERSFICKRAGLAY</sequence>
<dbReference type="EMBL" id="CP126116">
    <property type="protein sequence ID" value="WHZ58664.1"/>
    <property type="molecule type" value="Genomic_DNA"/>
</dbReference>
<organism evidence="1 2">
    <name type="scientific">Metabacillus hrfriensis</name>
    <dbReference type="NCBI Taxonomy" id="3048891"/>
    <lineage>
        <taxon>Bacteria</taxon>
        <taxon>Bacillati</taxon>
        <taxon>Bacillota</taxon>
        <taxon>Bacilli</taxon>
        <taxon>Bacillales</taxon>
        <taxon>Bacillaceae</taxon>
        <taxon>Metabacillus</taxon>
    </lineage>
</organism>
<protein>
    <submittedName>
        <fullName evidence="1">NAD(P)H-binding protein</fullName>
    </submittedName>
</protein>
<accession>A0ACD4RDY0</accession>
<keyword evidence="2" id="KW-1185">Reference proteome</keyword>
<reference evidence="2" key="1">
    <citation type="journal article" date="2025" name="Aquaculture">
        <title>Assessment of the bioflocculant production and safety properties of Metabacillus hrfriensis sp. nov. based on phenotypic and whole-genome sequencing analysis.</title>
        <authorList>
            <person name="Zhang R."/>
            <person name="Zhao Z."/>
            <person name="Luo L."/>
            <person name="Wang S."/>
            <person name="Guo K."/>
            <person name="Xu W."/>
        </authorList>
    </citation>
    <scope>NUCLEOTIDE SEQUENCE [LARGE SCALE GENOMIC DNA]</scope>
    <source>
        <strain evidence="2">CT-WN-B3</strain>
    </source>
</reference>
<proteinExistence type="predicted"/>
<name>A0ACD4RDY0_9BACI</name>
<gene>
    <name evidence="1" type="ORF">QLQ22_04775</name>
</gene>
<evidence type="ECO:0000313" key="2">
    <source>
        <dbReference type="Proteomes" id="UP001226091"/>
    </source>
</evidence>
<dbReference type="Proteomes" id="UP001226091">
    <property type="component" value="Chromosome"/>
</dbReference>